<evidence type="ECO:0000313" key="2">
    <source>
        <dbReference type="EMBL" id="RTQ92261.1"/>
    </source>
</evidence>
<keyword evidence="1" id="KW-0812">Transmembrane</keyword>
<feature type="transmembrane region" description="Helical" evidence="1">
    <location>
        <begin position="112"/>
        <end position="132"/>
    </location>
</feature>
<comment type="caution">
    <text evidence="2">The sequence shown here is derived from an EMBL/GenBank/DDBJ whole genome shotgun (WGS) entry which is preliminary data.</text>
</comment>
<organism evidence="2 3">
    <name type="scientific">Lysinibacillus telephonicus</name>
    <dbReference type="NCBI Taxonomy" id="1714840"/>
    <lineage>
        <taxon>Bacteria</taxon>
        <taxon>Bacillati</taxon>
        <taxon>Bacillota</taxon>
        <taxon>Bacilli</taxon>
        <taxon>Bacillales</taxon>
        <taxon>Bacillaceae</taxon>
        <taxon>Lysinibacillus</taxon>
    </lineage>
</organism>
<feature type="transmembrane region" description="Helical" evidence="1">
    <location>
        <begin position="6"/>
        <end position="31"/>
    </location>
</feature>
<dbReference type="RefSeq" id="WP_126294764.1">
    <property type="nucleotide sequence ID" value="NZ_RXNR01000033.1"/>
</dbReference>
<name>A0A431US50_9BACI</name>
<dbReference type="OrthoDB" id="849477at2"/>
<proteinExistence type="predicted"/>
<feature type="transmembrane region" description="Helical" evidence="1">
    <location>
        <begin position="80"/>
        <end position="100"/>
    </location>
</feature>
<dbReference type="AlphaFoldDB" id="A0A431US50"/>
<gene>
    <name evidence="2" type="ORF">EKG35_12295</name>
</gene>
<protein>
    <recommendedName>
        <fullName evidence="4">Peptidase M50 domain-containing protein</fullName>
    </recommendedName>
</protein>
<keyword evidence="3" id="KW-1185">Reference proteome</keyword>
<dbReference type="EMBL" id="RXNR01000033">
    <property type="protein sequence ID" value="RTQ92261.1"/>
    <property type="molecule type" value="Genomic_DNA"/>
</dbReference>
<evidence type="ECO:0000256" key="1">
    <source>
        <dbReference type="SAM" id="Phobius"/>
    </source>
</evidence>
<sequence length="160" mass="18705">MLEYIFNIFITLLIIFPLTIFIHELGHAFFLKIFKIPFNKIILGIGKELFSINKIQINTYYFLGGGCDYSLTNRVHWFKYFLFSFGGILFNIISVCLVYYFSKDILFHSDSFLSNISLLFILISSVSILNILPLRFTIFGKKMTFDGYNMFVQPQNKALK</sequence>
<keyword evidence="1" id="KW-1133">Transmembrane helix</keyword>
<keyword evidence="1" id="KW-0472">Membrane</keyword>
<reference evidence="2 3" key="1">
    <citation type="submission" date="2018-12" db="EMBL/GenBank/DDBJ databases">
        <authorList>
            <person name="Yu L."/>
        </authorList>
    </citation>
    <scope>NUCLEOTIDE SEQUENCE [LARGE SCALE GENOMIC DNA]</scope>
    <source>
        <strain evidence="2 3">S5H2222</strain>
    </source>
</reference>
<accession>A0A431US50</accession>
<evidence type="ECO:0000313" key="3">
    <source>
        <dbReference type="Proteomes" id="UP000276349"/>
    </source>
</evidence>
<evidence type="ECO:0008006" key="4">
    <source>
        <dbReference type="Google" id="ProtNLM"/>
    </source>
</evidence>
<dbReference type="Proteomes" id="UP000276349">
    <property type="component" value="Unassembled WGS sequence"/>
</dbReference>